<sequence>MELQKFKVLYKKFTSPKLDRSLWQTQAYADYCDAIGNNEVIADWYLKQQIKKSKVKVGKHCCTKMTYYLTFDKKTKDVNPDAVIRFNKKSKDYGIPVHDGGQSYIGIEHCPWCGKRLAK</sequence>
<dbReference type="AlphaFoldDB" id="A0A1T5MN16"/>
<dbReference type="Proteomes" id="UP000190961">
    <property type="component" value="Unassembled WGS sequence"/>
</dbReference>
<evidence type="ECO:0000313" key="3">
    <source>
        <dbReference type="Proteomes" id="UP000190961"/>
    </source>
</evidence>
<evidence type="ECO:0000259" key="1">
    <source>
        <dbReference type="Pfam" id="PF22400"/>
    </source>
</evidence>
<gene>
    <name evidence="2" type="ORF">SAMN05660236_5893</name>
</gene>
<reference evidence="2 3" key="1">
    <citation type="submission" date="2017-02" db="EMBL/GenBank/DDBJ databases">
        <authorList>
            <person name="Peterson S.W."/>
        </authorList>
    </citation>
    <scope>NUCLEOTIDE SEQUENCE [LARGE SCALE GENOMIC DNA]</scope>
    <source>
        <strain evidence="2 3">DSM 25262</strain>
    </source>
</reference>
<evidence type="ECO:0000313" key="2">
    <source>
        <dbReference type="EMBL" id="SKC89596.1"/>
    </source>
</evidence>
<organism evidence="2 3">
    <name type="scientific">Ohtaekwangia koreensis</name>
    <dbReference type="NCBI Taxonomy" id="688867"/>
    <lineage>
        <taxon>Bacteria</taxon>
        <taxon>Pseudomonadati</taxon>
        <taxon>Bacteroidota</taxon>
        <taxon>Cytophagia</taxon>
        <taxon>Cytophagales</taxon>
        <taxon>Fulvivirgaceae</taxon>
        <taxon>Ohtaekwangia</taxon>
    </lineage>
</organism>
<accession>A0A1T5MN16</accession>
<dbReference type="STRING" id="688867.SAMN05660236_5893"/>
<keyword evidence="3" id="KW-1185">Reference proteome</keyword>
<feature type="domain" description="DUF6980" evidence="1">
    <location>
        <begin position="59"/>
        <end position="118"/>
    </location>
</feature>
<protein>
    <recommendedName>
        <fullName evidence="1">DUF6980 domain-containing protein</fullName>
    </recommendedName>
</protein>
<dbReference type="RefSeq" id="WP_079690379.1">
    <property type="nucleotide sequence ID" value="NZ_FUZU01000005.1"/>
</dbReference>
<dbReference type="EMBL" id="FUZU01000005">
    <property type="protein sequence ID" value="SKC89596.1"/>
    <property type="molecule type" value="Genomic_DNA"/>
</dbReference>
<name>A0A1T5MN16_9BACT</name>
<dbReference type="Pfam" id="PF22400">
    <property type="entry name" value="DUF6980"/>
    <property type="match status" value="1"/>
</dbReference>
<dbReference type="InterPro" id="IPR053918">
    <property type="entry name" value="DUF6980"/>
</dbReference>
<proteinExistence type="predicted"/>